<keyword evidence="2" id="KW-0560">Oxidoreductase</keyword>
<dbReference type="OrthoDB" id="4481821at2"/>
<gene>
    <name evidence="4" type="ORF">EGT67_19795</name>
</gene>
<accession>A0A438B9K6</accession>
<protein>
    <submittedName>
        <fullName evidence="4">SDR family oxidoreductase</fullName>
    </submittedName>
</protein>
<dbReference type="PROSITE" id="PS00061">
    <property type="entry name" value="ADH_SHORT"/>
    <property type="match status" value="1"/>
</dbReference>
<dbReference type="GO" id="GO:0006633">
    <property type="term" value="P:fatty acid biosynthetic process"/>
    <property type="evidence" value="ECO:0007669"/>
    <property type="project" value="TreeGrafter"/>
</dbReference>
<dbReference type="Pfam" id="PF00106">
    <property type="entry name" value="adh_short"/>
    <property type="match status" value="1"/>
</dbReference>
<dbReference type="InterPro" id="IPR020904">
    <property type="entry name" value="Sc_DH/Rdtase_CS"/>
</dbReference>
<dbReference type="PANTHER" id="PTHR42760:SF133">
    <property type="entry name" value="3-OXOACYL-[ACYL-CARRIER-PROTEIN] REDUCTASE"/>
    <property type="match status" value="1"/>
</dbReference>
<organism evidence="4 5">
    <name type="scientific">Prescottella agglutinans</name>
    <dbReference type="NCBI Taxonomy" id="1644129"/>
    <lineage>
        <taxon>Bacteria</taxon>
        <taxon>Bacillati</taxon>
        <taxon>Actinomycetota</taxon>
        <taxon>Actinomycetes</taxon>
        <taxon>Mycobacteriales</taxon>
        <taxon>Nocardiaceae</taxon>
        <taxon>Prescottella</taxon>
    </lineage>
</organism>
<dbReference type="GO" id="GO:0016616">
    <property type="term" value="F:oxidoreductase activity, acting on the CH-OH group of donors, NAD or NADP as acceptor"/>
    <property type="evidence" value="ECO:0007669"/>
    <property type="project" value="TreeGrafter"/>
</dbReference>
<dbReference type="PRINTS" id="PR00080">
    <property type="entry name" value="SDRFAMILY"/>
</dbReference>
<dbReference type="EMBL" id="RKLP01000011">
    <property type="protein sequence ID" value="RVW07688.1"/>
    <property type="molecule type" value="Genomic_DNA"/>
</dbReference>
<dbReference type="GO" id="GO:0048038">
    <property type="term" value="F:quinone binding"/>
    <property type="evidence" value="ECO:0007669"/>
    <property type="project" value="TreeGrafter"/>
</dbReference>
<dbReference type="CDD" id="cd05233">
    <property type="entry name" value="SDR_c"/>
    <property type="match status" value="1"/>
</dbReference>
<comment type="similarity">
    <text evidence="1 3">Belongs to the short-chain dehydrogenases/reductases (SDR) family.</text>
</comment>
<dbReference type="PANTHER" id="PTHR42760">
    <property type="entry name" value="SHORT-CHAIN DEHYDROGENASES/REDUCTASES FAMILY MEMBER"/>
    <property type="match status" value="1"/>
</dbReference>
<reference evidence="4 5" key="1">
    <citation type="submission" date="2018-11" db="EMBL/GenBank/DDBJ databases">
        <title>Rhodococcus spongicola sp. nov. and Rhodococcus xishaensis sp. nov. from marine sponges.</title>
        <authorList>
            <person name="Li L."/>
            <person name="Lin H.W."/>
        </authorList>
    </citation>
    <scope>NUCLEOTIDE SEQUENCE [LARGE SCALE GENOMIC DNA]</scope>
    <source>
        <strain evidence="4 5">CCTCC AB2014297</strain>
    </source>
</reference>
<evidence type="ECO:0000256" key="1">
    <source>
        <dbReference type="ARBA" id="ARBA00006484"/>
    </source>
</evidence>
<proteinExistence type="inferred from homology"/>
<dbReference type="PRINTS" id="PR00081">
    <property type="entry name" value="GDHRDH"/>
</dbReference>
<dbReference type="RefSeq" id="WP_127917803.1">
    <property type="nucleotide sequence ID" value="NZ_RKLP01000011.1"/>
</dbReference>
<dbReference type="Gene3D" id="3.40.50.720">
    <property type="entry name" value="NAD(P)-binding Rossmann-like Domain"/>
    <property type="match status" value="1"/>
</dbReference>
<dbReference type="InterPro" id="IPR002347">
    <property type="entry name" value="SDR_fam"/>
</dbReference>
<evidence type="ECO:0000256" key="2">
    <source>
        <dbReference type="ARBA" id="ARBA00023002"/>
    </source>
</evidence>
<evidence type="ECO:0000313" key="5">
    <source>
        <dbReference type="Proteomes" id="UP000286208"/>
    </source>
</evidence>
<evidence type="ECO:0000313" key="4">
    <source>
        <dbReference type="EMBL" id="RVW07688.1"/>
    </source>
</evidence>
<name>A0A438B9K6_9NOCA</name>
<dbReference type="InterPro" id="IPR036291">
    <property type="entry name" value="NAD(P)-bd_dom_sf"/>
</dbReference>
<keyword evidence="5" id="KW-1185">Reference proteome</keyword>
<dbReference type="AlphaFoldDB" id="A0A438B9K6"/>
<dbReference type="FunFam" id="3.40.50.720:FF:000084">
    <property type="entry name" value="Short-chain dehydrogenase reductase"/>
    <property type="match status" value="1"/>
</dbReference>
<dbReference type="Proteomes" id="UP000286208">
    <property type="component" value="Unassembled WGS sequence"/>
</dbReference>
<comment type="caution">
    <text evidence="4">The sequence shown here is derived from an EMBL/GenBank/DDBJ whole genome shotgun (WGS) entry which is preliminary data.</text>
</comment>
<sequence length="274" mass="29433">MQLLDKVAVVTGAAQGLGRSIALAMAQEGADLVLCDLQEDKLAEVSAEIEALGRKCLALRCDVSSREQVVETFARAADRFGTVHILVNNAARVPNSPADEVRRSRHYAYVTTPMERQSMGITSSLTDEDWLKWWDVNVHGVFYCTREALKYMEPQGYGRIINIASIAGTSTASTHSPGYSAAKAAVVSLTKTVALDVAGAGIYVNAIACGGVLTPPFQAYLDNATEEQKRNLYQIIPVGRLGKPEEYASLAVYLAGDNHYLVGQIISPNGGAVI</sequence>
<evidence type="ECO:0000256" key="3">
    <source>
        <dbReference type="RuleBase" id="RU000363"/>
    </source>
</evidence>
<dbReference type="SUPFAM" id="SSF51735">
    <property type="entry name" value="NAD(P)-binding Rossmann-fold domains"/>
    <property type="match status" value="1"/>
</dbReference>